<dbReference type="Proteomes" id="UP001159363">
    <property type="component" value="Chromosome 5"/>
</dbReference>
<organism evidence="10 11">
    <name type="scientific">Dryococelus australis</name>
    <dbReference type="NCBI Taxonomy" id="614101"/>
    <lineage>
        <taxon>Eukaryota</taxon>
        <taxon>Metazoa</taxon>
        <taxon>Ecdysozoa</taxon>
        <taxon>Arthropoda</taxon>
        <taxon>Hexapoda</taxon>
        <taxon>Insecta</taxon>
        <taxon>Pterygota</taxon>
        <taxon>Neoptera</taxon>
        <taxon>Polyneoptera</taxon>
        <taxon>Phasmatodea</taxon>
        <taxon>Verophasmatodea</taxon>
        <taxon>Anareolatae</taxon>
        <taxon>Phasmatidae</taxon>
        <taxon>Eurycanthinae</taxon>
        <taxon>Dryococelus</taxon>
    </lineage>
</organism>
<dbReference type="EMBL" id="JARBHB010000006">
    <property type="protein sequence ID" value="KAJ8881044.1"/>
    <property type="molecule type" value="Genomic_DNA"/>
</dbReference>
<keyword evidence="6" id="KW-0687">Ribonucleoprotein</keyword>
<feature type="region of interest" description="Disordered" evidence="9">
    <location>
        <begin position="123"/>
        <end position="143"/>
    </location>
</feature>
<evidence type="ECO:0000256" key="2">
    <source>
        <dbReference type="ARBA" id="ARBA00005557"/>
    </source>
</evidence>
<evidence type="ECO:0000256" key="3">
    <source>
        <dbReference type="ARBA" id="ARBA00022946"/>
    </source>
</evidence>
<keyword evidence="3" id="KW-0809">Transit peptide</keyword>
<gene>
    <name evidence="10" type="ORF">PR048_017517</name>
</gene>
<comment type="similarity">
    <text evidence="2">Belongs to the mitochondrion-specific ribosomal protein mL53 family.</text>
</comment>
<dbReference type="Gene3D" id="3.40.30.10">
    <property type="entry name" value="Glutaredoxin"/>
    <property type="match status" value="1"/>
</dbReference>
<evidence type="ECO:0000256" key="5">
    <source>
        <dbReference type="ARBA" id="ARBA00023128"/>
    </source>
</evidence>
<dbReference type="InterPro" id="IPR052473">
    <property type="entry name" value="mtLSU_mL53"/>
</dbReference>
<proteinExistence type="inferred from homology"/>
<comment type="caution">
    <text evidence="10">The sequence shown here is derived from an EMBL/GenBank/DDBJ whole genome shotgun (WGS) entry which is preliminary data.</text>
</comment>
<dbReference type="PANTHER" id="PTHR33618">
    <property type="entry name" value="39S RIBOSOMAL PROTEIN L53, MITOCHONDRIAL"/>
    <property type="match status" value="1"/>
</dbReference>
<name>A0ABQ9H9S8_9NEOP</name>
<evidence type="ECO:0000256" key="9">
    <source>
        <dbReference type="SAM" id="MobiDB-lite"/>
    </source>
</evidence>
<evidence type="ECO:0000256" key="6">
    <source>
        <dbReference type="ARBA" id="ARBA00023274"/>
    </source>
</evidence>
<dbReference type="InterPro" id="IPR019716">
    <property type="entry name" value="Ribosomal_mL53"/>
</dbReference>
<protein>
    <recommendedName>
        <fullName evidence="7">Large ribosomal subunit protein mL53</fullName>
    </recommendedName>
    <alternativeName>
        <fullName evidence="8">39S ribosomal protein L53, mitochondrial</fullName>
    </alternativeName>
</protein>
<dbReference type="PANTHER" id="PTHR33618:SF1">
    <property type="entry name" value="LARGE RIBOSOMAL SUBUNIT PROTEIN ML53"/>
    <property type="match status" value="1"/>
</dbReference>
<dbReference type="Pfam" id="PF10780">
    <property type="entry name" value="MRP_L53"/>
    <property type="match status" value="1"/>
</dbReference>
<keyword evidence="11" id="KW-1185">Reference proteome</keyword>
<accession>A0ABQ9H9S8</accession>
<keyword evidence="4" id="KW-0689">Ribosomal protein</keyword>
<evidence type="ECO:0000256" key="8">
    <source>
        <dbReference type="ARBA" id="ARBA00042721"/>
    </source>
</evidence>
<reference evidence="10 11" key="1">
    <citation type="submission" date="2023-02" db="EMBL/GenBank/DDBJ databases">
        <title>LHISI_Scaffold_Assembly.</title>
        <authorList>
            <person name="Stuart O.P."/>
            <person name="Cleave R."/>
            <person name="Magrath M.J.L."/>
            <person name="Mikheyev A.S."/>
        </authorList>
    </citation>
    <scope>NUCLEOTIDE SEQUENCE [LARGE SCALE GENOMIC DNA]</scope>
    <source>
        <strain evidence="10">Daus_M_001</strain>
        <tissue evidence="10">Leg muscle</tissue>
    </source>
</reference>
<evidence type="ECO:0000256" key="4">
    <source>
        <dbReference type="ARBA" id="ARBA00022980"/>
    </source>
</evidence>
<keyword evidence="5" id="KW-0496">Mitochondrion</keyword>
<sequence length="143" mass="15906">MAVYAGRTFTRSGGLVGAITHQLRTVTLKPLKKIDVTFDPFGENAKDIREFMFFISSPKVRQTNPSCPIRANVVNDRSEPNIVLKLINGENLIFRSGNLTTLELFKLLNNYVTPLAPVEEVEAPVATKGSRPKGKGMKKKKFN</sequence>
<feature type="compositionally biased region" description="Basic residues" evidence="9">
    <location>
        <begin position="130"/>
        <end position="143"/>
    </location>
</feature>
<evidence type="ECO:0000256" key="1">
    <source>
        <dbReference type="ARBA" id="ARBA00004173"/>
    </source>
</evidence>
<evidence type="ECO:0000313" key="11">
    <source>
        <dbReference type="Proteomes" id="UP001159363"/>
    </source>
</evidence>
<comment type="subcellular location">
    <subcellularLocation>
        <location evidence="1">Mitochondrion</location>
    </subcellularLocation>
</comment>
<evidence type="ECO:0000313" key="10">
    <source>
        <dbReference type="EMBL" id="KAJ8881044.1"/>
    </source>
</evidence>
<evidence type="ECO:0000256" key="7">
    <source>
        <dbReference type="ARBA" id="ARBA00035180"/>
    </source>
</evidence>